<organism evidence="2 3">
    <name type="scientific">Pseudomonas putida</name>
    <name type="common">Arthrobacter siderocapsulatus</name>
    <dbReference type="NCBI Taxonomy" id="303"/>
    <lineage>
        <taxon>Bacteria</taxon>
        <taxon>Pseudomonadati</taxon>
        <taxon>Pseudomonadota</taxon>
        <taxon>Gammaproteobacteria</taxon>
        <taxon>Pseudomonadales</taxon>
        <taxon>Pseudomonadaceae</taxon>
        <taxon>Pseudomonas</taxon>
    </lineage>
</organism>
<keyword evidence="1" id="KW-0175">Coiled coil</keyword>
<protein>
    <submittedName>
        <fullName evidence="2">Uncharacterized protein</fullName>
    </submittedName>
</protein>
<proteinExistence type="predicted"/>
<evidence type="ECO:0000256" key="1">
    <source>
        <dbReference type="SAM" id="Coils"/>
    </source>
</evidence>
<dbReference type="EMBL" id="WOWR01000015">
    <property type="protein sequence ID" value="KAF0254305.1"/>
    <property type="molecule type" value="Genomic_DNA"/>
</dbReference>
<feature type="coiled-coil region" evidence="1">
    <location>
        <begin position="323"/>
        <end position="350"/>
    </location>
</feature>
<comment type="caution">
    <text evidence="2">The sequence shown here is derived from an EMBL/GenBank/DDBJ whole genome shotgun (WGS) entry which is preliminary data.</text>
</comment>
<sequence length="529" mass="59525">MLVYANQLFFRPASTADELVGIFANWLSRKVHVPIDRERMVEGIRSLRFRDQSMLTTTSTFVLGRSERFPFLFNASYAHNDAQVLGRRWTIEMGISQLHAAAAIECTIVMKTDERSVLVREHIEAFCPDLLGLLLELELEPRTPGAMHVFLTPESTKWYLEEVTSVDRRLPVLLMSCDRDGAYLAPIETIQPQIAGLCHIFLIPPGVDSYKLEQLVGRDRYTYNGAAKIIWPQRPHEAHGTCSSTLFMPAGSSMPGHPRYSDVSNPILAAITDHLNVPLSMRHISREKVSEQVVRSRLENLQQTINADLSADDSELQVYQELLSSVDDEIRAKDQEASDLRDKAAALTAENSRLVALMTGYGHSTAKADVDSDLLRVRDAVLALYESKPTLTQGLELIQGLYHDRVEVLDSAFKSAEDSDAARFRYSEKATDLLLKLVTKYWEILAGGGSDQLAKDCFGAQTYSANEARLSSRGRSERTFFYRGEQVFMDKHLKIGGKDSLATTLRIHFEWFSDEKKIIIGHCGRHLTL</sequence>
<name>A0A7V8EGB7_PSEPU</name>
<gene>
    <name evidence="2" type="ORF">GN299_13695</name>
</gene>
<dbReference type="RefSeq" id="WP_156859037.1">
    <property type="nucleotide sequence ID" value="NZ_WOWR01000015.1"/>
</dbReference>
<evidence type="ECO:0000313" key="2">
    <source>
        <dbReference type="EMBL" id="KAF0254305.1"/>
    </source>
</evidence>
<evidence type="ECO:0000313" key="3">
    <source>
        <dbReference type="Proteomes" id="UP000442695"/>
    </source>
</evidence>
<accession>A0A7V8EGB7</accession>
<dbReference type="Proteomes" id="UP000442695">
    <property type="component" value="Unassembled WGS sequence"/>
</dbReference>
<reference evidence="2 3" key="1">
    <citation type="submission" date="2019-12" db="EMBL/GenBank/DDBJ databases">
        <authorList>
            <person name="Woiski C."/>
        </authorList>
    </citation>
    <scope>NUCLEOTIDE SEQUENCE [LARGE SCALE GENOMIC DNA]</scope>
    <source>
        <strain evidence="2 3">BOE100</strain>
    </source>
</reference>
<dbReference type="AlphaFoldDB" id="A0A7V8EGB7"/>